<keyword evidence="1" id="KW-1133">Transmembrane helix</keyword>
<proteinExistence type="predicted"/>
<comment type="caution">
    <text evidence="2">The sequence shown here is derived from an EMBL/GenBank/DDBJ whole genome shotgun (WGS) entry which is preliminary data.</text>
</comment>
<keyword evidence="1" id="KW-0812">Transmembrane</keyword>
<accession>A0ABU9EFE9</accession>
<dbReference type="RefSeq" id="WP_405281745.1">
    <property type="nucleotide sequence ID" value="NZ_CP144380.1"/>
</dbReference>
<evidence type="ECO:0000313" key="3">
    <source>
        <dbReference type="Proteomes" id="UP001484239"/>
    </source>
</evidence>
<dbReference type="EMBL" id="JBBHLI010000016">
    <property type="protein sequence ID" value="MEK9502882.1"/>
    <property type="molecule type" value="Genomic_DNA"/>
</dbReference>
<dbReference type="InterPro" id="IPR007813">
    <property type="entry name" value="PilN"/>
</dbReference>
<dbReference type="Proteomes" id="UP001484239">
    <property type="component" value="Unassembled WGS sequence"/>
</dbReference>
<sequence>MLQVNLIPGGRAKRKGGSRFSLPSFKGLPDKWVLAAAIAVVSALSAGTLMWFGNSGRHAELEVALEEAVQDSSRFADLIARTSGLTARRDSIFEKVGIIQEIDRDRYTWPHILDEVARALPEYTWLTEVVQVQEVPVKIQLSGRAGNIFAITVFMNQLQASPFFSRVKFLSSQESIENPGTVSSQAVQEFQLELDFDPVPLEELETVPLFGVDERANLEAEPRAAPQEN</sequence>
<evidence type="ECO:0000256" key="1">
    <source>
        <dbReference type="SAM" id="Phobius"/>
    </source>
</evidence>
<gene>
    <name evidence="2" type="ORF">WI372_17940</name>
</gene>
<dbReference type="Pfam" id="PF05137">
    <property type="entry name" value="PilN"/>
    <property type="match status" value="1"/>
</dbReference>
<evidence type="ECO:0000313" key="2">
    <source>
        <dbReference type="EMBL" id="MEK9502882.1"/>
    </source>
</evidence>
<dbReference type="PANTHER" id="PTHR40278">
    <property type="entry name" value="DNA UTILIZATION PROTEIN HOFN"/>
    <property type="match status" value="1"/>
</dbReference>
<organism evidence="2 3">
    <name type="scientific">Gaopeijia maritima</name>
    <dbReference type="NCBI Taxonomy" id="3119007"/>
    <lineage>
        <taxon>Bacteria</taxon>
        <taxon>Pseudomonadati</taxon>
        <taxon>Gemmatimonadota</taxon>
        <taxon>Longimicrobiia</taxon>
        <taxon>Gaopeijiales</taxon>
        <taxon>Gaopeijiaceae</taxon>
        <taxon>Gaopeijia</taxon>
    </lineage>
</organism>
<name>A0ABU9EFE9_9BACT</name>
<keyword evidence="3" id="KW-1185">Reference proteome</keyword>
<keyword evidence="1" id="KW-0472">Membrane</keyword>
<reference evidence="2 3" key="1">
    <citation type="submission" date="2024-02" db="EMBL/GenBank/DDBJ databases">
        <title>A novel Gemmatimonadota bacterium.</title>
        <authorList>
            <person name="Du Z.-J."/>
            <person name="Ye Y.-Q."/>
        </authorList>
    </citation>
    <scope>NUCLEOTIDE SEQUENCE [LARGE SCALE GENOMIC DNA]</scope>
    <source>
        <strain evidence="2 3">DH-20</strain>
    </source>
</reference>
<feature type="transmembrane region" description="Helical" evidence="1">
    <location>
        <begin position="32"/>
        <end position="52"/>
    </location>
</feature>
<dbReference type="InterPro" id="IPR052534">
    <property type="entry name" value="Extracell_DNA_Util/SecSys_Comp"/>
</dbReference>
<protein>
    <submittedName>
        <fullName evidence="2">PilN domain-containing protein</fullName>
    </submittedName>
</protein>
<dbReference type="PANTHER" id="PTHR40278:SF1">
    <property type="entry name" value="DNA UTILIZATION PROTEIN HOFN"/>
    <property type="match status" value="1"/>
</dbReference>